<keyword evidence="2" id="KW-1185">Reference proteome</keyword>
<evidence type="ECO:0000313" key="2">
    <source>
        <dbReference type="Proteomes" id="UP000273307"/>
    </source>
</evidence>
<protein>
    <submittedName>
        <fullName evidence="1">Uncharacterized protein</fullName>
    </submittedName>
</protein>
<proteinExistence type="predicted"/>
<dbReference type="EMBL" id="UPHP01000142">
    <property type="protein sequence ID" value="VBA43834.1"/>
    <property type="molecule type" value="Genomic_DNA"/>
</dbReference>
<accession>A0A498QGG1</accession>
<dbReference type="Proteomes" id="UP000273307">
    <property type="component" value="Unassembled WGS sequence"/>
</dbReference>
<evidence type="ECO:0000313" key="1">
    <source>
        <dbReference type="EMBL" id="VBA43834.1"/>
    </source>
</evidence>
<name>A0A498QGG1_9MYCO</name>
<dbReference type="AlphaFoldDB" id="A0A498QGG1"/>
<sequence>MATASVGNYRVQVAQYQFSKFGTVAPPIFPCAGKAGASLLMAGLAAFGGLAGTSIGSNYGAIRVLAVVNCTGRGGFAAAIKPKSAPAATRVLGAESRGDREEVAWIKAHSGLTWDQMGKIFGVSRRAVHMWANGGRLNESNARRLRAFAAIIRGLESEMPDDPRPEVVRARLLQVERDGLSVVDRLRRGHSTGPTWGAPVGPERLVNATREPLRKPAAEVGP</sequence>
<gene>
    <name evidence="1" type="ORF">LAUMK136_05309</name>
</gene>
<reference evidence="1 2" key="1">
    <citation type="submission" date="2018-09" db="EMBL/GenBank/DDBJ databases">
        <authorList>
            <person name="Tagini F."/>
        </authorList>
    </citation>
    <scope>NUCLEOTIDE SEQUENCE [LARGE SCALE GENOMIC DNA]</scope>
    <source>
        <strain evidence="1 2">MK136</strain>
    </source>
</reference>
<organism evidence="1 2">
    <name type="scientific">Mycobacterium attenuatum</name>
    <dbReference type="NCBI Taxonomy" id="2341086"/>
    <lineage>
        <taxon>Bacteria</taxon>
        <taxon>Bacillati</taxon>
        <taxon>Actinomycetota</taxon>
        <taxon>Actinomycetes</taxon>
        <taxon>Mycobacteriales</taxon>
        <taxon>Mycobacteriaceae</taxon>
        <taxon>Mycobacterium</taxon>
    </lineage>
</organism>